<dbReference type="RefSeq" id="WP_146200049.1">
    <property type="nucleotide sequence ID" value="NZ_QGGW01000014.1"/>
</dbReference>
<name>A0A316GN01_9RHOB</name>
<evidence type="ECO:0000256" key="2">
    <source>
        <dbReference type="SAM" id="SignalP"/>
    </source>
</evidence>
<comment type="caution">
    <text evidence="3">The sequence shown here is derived from an EMBL/GenBank/DDBJ whole genome shotgun (WGS) entry which is preliminary data.</text>
</comment>
<keyword evidence="4" id="KW-1185">Reference proteome</keyword>
<dbReference type="AlphaFoldDB" id="A0A316GN01"/>
<feature type="region of interest" description="Disordered" evidence="1">
    <location>
        <begin position="125"/>
        <end position="145"/>
    </location>
</feature>
<protein>
    <submittedName>
        <fullName evidence="3">Uncharacterized protein</fullName>
    </submittedName>
</protein>
<dbReference type="OrthoDB" id="7843142at2"/>
<feature type="chain" id="PRO_5016447174" evidence="2">
    <location>
        <begin position="29"/>
        <end position="271"/>
    </location>
</feature>
<evidence type="ECO:0000256" key="1">
    <source>
        <dbReference type="SAM" id="MobiDB-lite"/>
    </source>
</evidence>
<reference evidence="3 4" key="1">
    <citation type="submission" date="2018-05" db="EMBL/GenBank/DDBJ databases">
        <title>Genomic Encyclopedia of Type Strains, Phase IV (KMG-IV): sequencing the most valuable type-strain genomes for metagenomic binning, comparative biology and taxonomic classification.</title>
        <authorList>
            <person name="Goeker M."/>
        </authorList>
    </citation>
    <scope>NUCLEOTIDE SEQUENCE [LARGE SCALE GENOMIC DNA]</scope>
    <source>
        <strain evidence="3 4">DSM 16097</strain>
    </source>
</reference>
<gene>
    <name evidence="3" type="ORF">C7455_11423</name>
</gene>
<dbReference type="EMBL" id="QGGW01000014">
    <property type="protein sequence ID" value="PWK56287.1"/>
    <property type="molecule type" value="Genomic_DNA"/>
</dbReference>
<evidence type="ECO:0000313" key="4">
    <source>
        <dbReference type="Proteomes" id="UP000245708"/>
    </source>
</evidence>
<accession>A0A316GN01</accession>
<proteinExistence type="predicted"/>
<keyword evidence="2" id="KW-0732">Signal</keyword>
<dbReference type="Proteomes" id="UP000245708">
    <property type="component" value="Unassembled WGS sequence"/>
</dbReference>
<evidence type="ECO:0000313" key="3">
    <source>
        <dbReference type="EMBL" id="PWK56287.1"/>
    </source>
</evidence>
<feature type="signal peptide" evidence="2">
    <location>
        <begin position="1"/>
        <end position="28"/>
    </location>
</feature>
<organism evidence="3 4">
    <name type="scientific">Roseicyclus mahoneyensis</name>
    <dbReference type="NCBI Taxonomy" id="164332"/>
    <lineage>
        <taxon>Bacteria</taxon>
        <taxon>Pseudomonadati</taxon>
        <taxon>Pseudomonadota</taxon>
        <taxon>Alphaproteobacteria</taxon>
        <taxon>Rhodobacterales</taxon>
        <taxon>Roseobacteraceae</taxon>
        <taxon>Roseicyclus</taxon>
    </lineage>
</organism>
<sequence length="271" mass="27973">MRLTRILGVVGIAAATVFSAPIMTAAQAVPAETPPLSYTGTQYVDSRGCAFVRVGVGANVEWVPRVDGNRRQVCGQTPTGVAAAPAPAPAPVVAAPARPAPMASTPVAAAPAAPVVPRAVATTPRPVATTPRPMPQPAAPAATGACPNLPADVQAYFSGPNVRCGPQAVHPGDAARGLDQSSLGGTGGLRQVVRYEVDPPAGFRAAWDDGRMNPYRGLAFAGGQRQMEQVWTNTVPRRLASEPVPRGLQALFTRPSRPAEIVPAQLVLIRP</sequence>